<gene>
    <name evidence="4" type="primary">AlNc14C109G6324</name>
    <name evidence="4" type="ORF">ALNC14_071470</name>
</gene>
<reference evidence="4" key="1">
    <citation type="journal article" date="2011" name="PLoS Biol.">
        <title>Gene gain and loss during evolution of obligate parasitism in the white rust pathogen of Arabidopsis thaliana.</title>
        <authorList>
            <person name="Kemen E."/>
            <person name="Gardiner A."/>
            <person name="Schultz-Larsen T."/>
            <person name="Kemen A.C."/>
            <person name="Balmuth A.L."/>
            <person name="Robert-Seilaniantz A."/>
            <person name="Bailey K."/>
            <person name="Holub E."/>
            <person name="Studholme D.J."/>
            <person name="Maclean D."/>
            <person name="Jones J.D."/>
        </authorList>
    </citation>
    <scope>NUCLEOTIDE SEQUENCE</scope>
</reference>
<keyword evidence="2" id="KW-1133">Transmembrane helix</keyword>
<dbReference type="EMBL" id="FR824154">
    <property type="protein sequence ID" value="CCA21004.1"/>
    <property type="molecule type" value="Genomic_DNA"/>
</dbReference>
<protein>
    <submittedName>
        <fullName evidence="4">CHXC4</fullName>
    </submittedName>
</protein>
<keyword evidence="3" id="KW-0732">Signal</keyword>
<feature type="transmembrane region" description="Helical" evidence="2">
    <location>
        <begin position="134"/>
        <end position="155"/>
    </location>
</feature>
<keyword evidence="2" id="KW-0472">Membrane</keyword>
<feature type="region of interest" description="Disordered" evidence="1">
    <location>
        <begin position="28"/>
        <end position="48"/>
    </location>
</feature>
<organism evidence="4">
    <name type="scientific">Albugo laibachii Nc14</name>
    <dbReference type="NCBI Taxonomy" id="890382"/>
    <lineage>
        <taxon>Eukaryota</taxon>
        <taxon>Sar</taxon>
        <taxon>Stramenopiles</taxon>
        <taxon>Oomycota</taxon>
        <taxon>Peronosporomycetes</taxon>
        <taxon>Albuginales</taxon>
        <taxon>Albuginaceae</taxon>
        <taxon>Albugo</taxon>
    </lineage>
</organism>
<evidence type="ECO:0000256" key="1">
    <source>
        <dbReference type="SAM" id="MobiDB-lite"/>
    </source>
</evidence>
<reference evidence="4" key="2">
    <citation type="submission" date="2011-02" db="EMBL/GenBank/DDBJ databases">
        <authorList>
            <person name="MacLean D."/>
        </authorList>
    </citation>
    <scope>NUCLEOTIDE SEQUENCE</scope>
</reference>
<feature type="signal peptide" evidence="3">
    <location>
        <begin position="1"/>
        <end position="17"/>
    </location>
</feature>
<dbReference type="AlphaFoldDB" id="F0WIC3"/>
<evidence type="ECO:0000256" key="3">
    <source>
        <dbReference type="SAM" id="SignalP"/>
    </source>
</evidence>
<proteinExistence type="predicted"/>
<evidence type="ECO:0000313" key="4">
    <source>
        <dbReference type="EMBL" id="CCA21004.1"/>
    </source>
</evidence>
<sequence>MRFVFWSMLSILRWVWAENVTFEDKLEHPPREKPMSVRGANQQTLGKDENPNSAINKLVFDPDFNLFCEHIGDCHSCPASEKDEVHCVKSGYRQELSCESKDLHMKAEPGKLVVKRREMKFKSCTPRDTTTLTLVRVFLFEMLMIVTLIGAVAALNKEKQKHLSRFDLRQDPRQRYPFSDLASNKNDD</sequence>
<feature type="chain" id="PRO_5003263453" evidence="3">
    <location>
        <begin position="18"/>
        <end position="188"/>
    </location>
</feature>
<evidence type="ECO:0000256" key="2">
    <source>
        <dbReference type="SAM" id="Phobius"/>
    </source>
</evidence>
<accession>F0WIC3</accession>
<dbReference type="HOGENOM" id="CLU_125241_0_0_1"/>
<feature type="compositionally biased region" description="Polar residues" evidence="1">
    <location>
        <begin position="39"/>
        <end position="48"/>
    </location>
</feature>
<name>F0WIC3_9STRA</name>
<keyword evidence="2" id="KW-0812">Transmembrane</keyword>